<accession>A0ABX3JY46</accession>
<dbReference type="EMBL" id="MRVI01000001">
    <property type="protein sequence ID" value="OOC61532.1"/>
    <property type="molecule type" value="Genomic_DNA"/>
</dbReference>
<comment type="caution">
    <text evidence="2">The sequence shown here is derived from an EMBL/GenBank/DDBJ whole genome shotgun (WGS) entry which is preliminary data.</text>
</comment>
<organism evidence="2 3">
    <name type="scientific">Paenibacillus ihbetae</name>
    <dbReference type="NCBI Taxonomy" id="1870820"/>
    <lineage>
        <taxon>Bacteria</taxon>
        <taxon>Bacillati</taxon>
        <taxon>Bacillota</taxon>
        <taxon>Bacilli</taxon>
        <taxon>Bacillales</taxon>
        <taxon>Paenibacillaceae</taxon>
        <taxon>Paenibacillus</taxon>
    </lineage>
</organism>
<gene>
    <name evidence="2" type="ORF">BBD40_06400</name>
</gene>
<dbReference type="Proteomes" id="UP000189059">
    <property type="component" value="Unassembled WGS sequence"/>
</dbReference>
<protein>
    <recommendedName>
        <fullName evidence="1">Integrase catalytic domain-containing protein</fullName>
    </recommendedName>
</protein>
<evidence type="ECO:0000313" key="3">
    <source>
        <dbReference type="Proteomes" id="UP000189059"/>
    </source>
</evidence>
<proteinExistence type="predicted"/>
<evidence type="ECO:0000259" key="1">
    <source>
        <dbReference type="Pfam" id="PF13333"/>
    </source>
</evidence>
<dbReference type="Pfam" id="PF13333">
    <property type="entry name" value="rve_2"/>
    <property type="match status" value="1"/>
</dbReference>
<reference evidence="2 3" key="1">
    <citation type="submission" date="2016-12" db="EMBL/GenBank/DDBJ databases">
        <title>Genome sequencing and description of Paenibacillus sp. nov. from high altitude lake in the Indian Trans- Himalayas.</title>
        <authorList>
            <person name="Kiran S."/>
            <person name="Swarnkar M.K."/>
            <person name="Rana A."/>
            <person name="Tewari R."/>
            <person name="Gulati A."/>
        </authorList>
    </citation>
    <scope>NUCLEOTIDE SEQUENCE [LARGE SCALE GENOMIC DNA]</scope>
    <source>
        <strain evidence="2 3">IHBB 9951</strain>
    </source>
</reference>
<evidence type="ECO:0000313" key="2">
    <source>
        <dbReference type="EMBL" id="OOC61532.1"/>
    </source>
</evidence>
<sequence>MKVEDAFYPEGSPYTTTVIVEQTVRDYITYYNLFRIQTKLNHQSPIDSGDWQLSIVNKDGLNEANVEQRRPPFLLP</sequence>
<name>A0ABX3JY46_9BACL</name>
<feature type="domain" description="Integrase catalytic" evidence="1">
    <location>
        <begin position="11"/>
        <end position="46"/>
    </location>
</feature>
<keyword evidence="3" id="KW-1185">Reference proteome</keyword>
<dbReference type="InterPro" id="IPR001584">
    <property type="entry name" value="Integrase_cat-core"/>
</dbReference>